<evidence type="ECO:0000313" key="2">
    <source>
        <dbReference type="EMBL" id="KAK0963229.1"/>
    </source>
</evidence>
<comment type="caution">
    <text evidence="2">The sequence shown here is derived from an EMBL/GenBank/DDBJ whole genome shotgun (WGS) entry which is preliminary data.</text>
</comment>
<feature type="compositionally biased region" description="Polar residues" evidence="1">
    <location>
        <begin position="30"/>
        <end position="42"/>
    </location>
</feature>
<evidence type="ECO:0000256" key="1">
    <source>
        <dbReference type="SAM" id="MobiDB-lite"/>
    </source>
</evidence>
<reference evidence="2" key="1">
    <citation type="submission" date="2023-06" db="EMBL/GenBank/DDBJ databases">
        <title>Black Yeasts Isolated from many extreme environments.</title>
        <authorList>
            <person name="Coleine C."/>
            <person name="Stajich J.E."/>
            <person name="Selbmann L."/>
        </authorList>
    </citation>
    <scope>NUCLEOTIDE SEQUENCE</scope>
    <source>
        <strain evidence="2">CCFEE 5200</strain>
    </source>
</reference>
<dbReference type="Proteomes" id="UP001175353">
    <property type="component" value="Unassembled WGS sequence"/>
</dbReference>
<dbReference type="AlphaFoldDB" id="A0AAN6K2H0"/>
<proteinExistence type="predicted"/>
<protein>
    <submittedName>
        <fullName evidence="2">Uncharacterized protein</fullName>
    </submittedName>
</protein>
<accession>A0AAN6K2H0</accession>
<evidence type="ECO:0000313" key="3">
    <source>
        <dbReference type="Proteomes" id="UP001175353"/>
    </source>
</evidence>
<name>A0AAN6K2H0_9PEZI</name>
<dbReference type="EMBL" id="JAUJLE010000280">
    <property type="protein sequence ID" value="KAK0963229.1"/>
    <property type="molecule type" value="Genomic_DNA"/>
</dbReference>
<organism evidence="2 3">
    <name type="scientific">Friedmanniomyces endolithicus</name>
    <dbReference type="NCBI Taxonomy" id="329885"/>
    <lineage>
        <taxon>Eukaryota</taxon>
        <taxon>Fungi</taxon>
        <taxon>Dikarya</taxon>
        <taxon>Ascomycota</taxon>
        <taxon>Pezizomycotina</taxon>
        <taxon>Dothideomycetes</taxon>
        <taxon>Dothideomycetidae</taxon>
        <taxon>Mycosphaerellales</taxon>
        <taxon>Teratosphaeriaceae</taxon>
        <taxon>Friedmanniomyces</taxon>
    </lineage>
</organism>
<sequence length="214" mass="24357">MCRQIHILNFMREVPTGDKLKTEQTVSLVDHTQSAEEPSNPETGAERADSDVNLLTPITNEPRLIKRLAHNSLTLQQNVRQQIAKQNYERYGTDMATRMTGRPTHRLRYHRVTIRPVLRNKGILRLRHRRAIWSAAAPKPTNSENADTLGLAEVKKGQDAVIDVLYENQHGSFLFRGPRYSASSLLPSVPRSWLNKDCRTSPVHIRNAQVPDPN</sequence>
<keyword evidence="3" id="KW-1185">Reference proteome</keyword>
<feature type="region of interest" description="Disordered" evidence="1">
    <location>
        <begin position="30"/>
        <end position="51"/>
    </location>
</feature>
<gene>
    <name evidence="2" type="ORF">LTR91_019094</name>
</gene>